<keyword evidence="2" id="KW-0472">Membrane</keyword>
<dbReference type="OrthoDB" id="5296638at2"/>
<dbReference type="GO" id="GO:0043683">
    <property type="term" value="P:type IV pilus assembly"/>
    <property type="evidence" value="ECO:0007669"/>
    <property type="project" value="InterPro"/>
</dbReference>
<dbReference type="NCBIfam" id="TIGR02532">
    <property type="entry name" value="IV_pilin_GFxxxE"/>
    <property type="match status" value="1"/>
</dbReference>
<keyword evidence="2" id="KW-0812">Transmembrane</keyword>
<dbReference type="InterPro" id="IPR012902">
    <property type="entry name" value="N_methyl_site"/>
</dbReference>
<accession>A0A1H9FRJ2</accession>
<dbReference type="Gene3D" id="3.30.700.10">
    <property type="entry name" value="Glycoprotein, Type 4 Pilin"/>
    <property type="match status" value="1"/>
</dbReference>
<dbReference type="SUPFAM" id="SSF54523">
    <property type="entry name" value="Pili subunits"/>
    <property type="match status" value="1"/>
</dbReference>
<dbReference type="AlphaFoldDB" id="A0A1H9FRJ2"/>
<reference evidence="3 4" key="1">
    <citation type="submission" date="2016-10" db="EMBL/GenBank/DDBJ databases">
        <authorList>
            <person name="de Groot N.N."/>
        </authorList>
    </citation>
    <scope>NUCLEOTIDE SEQUENCE [LARGE SCALE GENOMIC DNA]</scope>
    <source>
        <strain evidence="3 4">DSM 25927</strain>
    </source>
</reference>
<sequence length="152" mass="16927">MSRTHRQQGLTLIELVLTLLLAALLAMMAVHLHQSSILRSHRALATRTLAELAAQQEQYRLLHQSYAQDFSQLLQRDSAQLYVHEDGSLVNQSDAASRYAISLQAQAEGFLLEARAVGLQLNDTPCQSWTLDAQGRKSADGSSRDALRECWP</sequence>
<organism evidence="3 4">
    <name type="scientific">Solimonas aquatica</name>
    <dbReference type="NCBI Taxonomy" id="489703"/>
    <lineage>
        <taxon>Bacteria</taxon>
        <taxon>Pseudomonadati</taxon>
        <taxon>Pseudomonadota</taxon>
        <taxon>Gammaproteobacteria</taxon>
        <taxon>Nevskiales</taxon>
        <taxon>Nevskiaceae</taxon>
        <taxon>Solimonas</taxon>
    </lineage>
</organism>
<evidence type="ECO:0000313" key="3">
    <source>
        <dbReference type="EMBL" id="SEQ40524.1"/>
    </source>
</evidence>
<feature type="region of interest" description="Disordered" evidence="1">
    <location>
        <begin position="133"/>
        <end position="152"/>
    </location>
</feature>
<dbReference type="InterPro" id="IPR031982">
    <property type="entry name" value="PilE-like"/>
</dbReference>
<evidence type="ECO:0000313" key="4">
    <source>
        <dbReference type="Proteomes" id="UP000199233"/>
    </source>
</evidence>
<dbReference type="RefSeq" id="WP_093284772.1">
    <property type="nucleotide sequence ID" value="NZ_FOFS01000006.1"/>
</dbReference>
<dbReference type="EMBL" id="FOFS01000006">
    <property type="protein sequence ID" value="SEQ40524.1"/>
    <property type="molecule type" value="Genomic_DNA"/>
</dbReference>
<dbReference type="Pfam" id="PF16732">
    <property type="entry name" value="ComP_DUS"/>
    <property type="match status" value="1"/>
</dbReference>
<protein>
    <submittedName>
        <fullName evidence="3">Prepilin-type N-terminal cleavage/methylation domain-containing protein</fullName>
    </submittedName>
</protein>
<gene>
    <name evidence="3" type="ORF">SAMN04488038_10673</name>
</gene>
<dbReference type="Proteomes" id="UP000199233">
    <property type="component" value="Unassembled WGS sequence"/>
</dbReference>
<dbReference type="PROSITE" id="PS00409">
    <property type="entry name" value="PROKAR_NTER_METHYL"/>
    <property type="match status" value="1"/>
</dbReference>
<dbReference type="STRING" id="489703.SAMN04488038_10673"/>
<keyword evidence="2" id="KW-1133">Transmembrane helix</keyword>
<name>A0A1H9FRJ2_9GAMM</name>
<dbReference type="InterPro" id="IPR045584">
    <property type="entry name" value="Pilin-like"/>
</dbReference>
<evidence type="ECO:0000256" key="1">
    <source>
        <dbReference type="SAM" id="MobiDB-lite"/>
    </source>
</evidence>
<keyword evidence="4" id="KW-1185">Reference proteome</keyword>
<proteinExistence type="predicted"/>
<feature type="transmembrane region" description="Helical" evidence="2">
    <location>
        <begin position="12"/>
        <end position="32"/>
    </location>
</feature>
<feature type="compositionally biased region" description="Basic and acidic residues" evidence="1">
    <location>
        <begin position="134"/>
        <end position="152"/>
    </location>
</feature>
<dbReference type="Pfam" id="PF07963">
    <property type="entry name" value="N_methyl"/>
    <property type="match status" value="1"/>
</dbReference>
<evidence type="ECO:0000256" key="2">
    <source>
        <dbReference type="SAM" id="Phobius"/>
    </source>
</evidence>